<keyword evidence="3" id="KW-1185">Reference proteome</keyword>
<evidence type="ECO:0008006" key="4">
    <source>
        <dbReference type="Google" id="ProtNLM"/>
    </source>
</evidence>
<name>A0A833QHI5_9POAL</name>
<dbReference type="AlphaFoldDB" id="A0A833QHI5"/>
<keyword evidence="1" id="KW-0732">Signal</keyword>
<dbReference type="EMBL" id="SWLB01000023">
    <property type="protein sequence ID" value="KAF3323778.1"/>
    <property type="molecule type" value="Genomic_DNA"/>
</dbReference>
<reference evidence="2" key="1">
    <citation type="submission" date="2020-01" db="EMBL/GenBank/DDBJ databases">
        <title>Genome sequence of Kobresia littledalei, the first chromosome-level genome in the family Cyperaceae.</title>
        <authorList>
            <person name="Qu G."/>
        </authorList>
    </citation>
    <scope>NUCLEOTIDE SEQUENCE</scope>
    <source>
        <strain evidence="2">C.B.Clarke</strain>
        <tissue evidence="2">Leaf</tissue>
    </source>
</reference>
<evidence type="ECO:0000313" key="3">
    <source>
        <dbReference type="Proteomes" id="UP000623129"/>
    </source>
</evidence>
<accession>A0A833QHI5</accession>
<feature type="signal peptide" evidence="1">
    <location>
        <begin position="1"/>
        <end position="23"/>
    </location>
</feature>
<gene>
    <name evidence="2" type="ORF">FCM35_KLT12509</name>
</gene>
<comment type="caution">
    <text evidence="2">The sequence shown here is derived from an EMBL/GenBank/DDBJ whole genome shotgun (WGS) entry which is preliminary data.</text>
</comment>
<dbReference type="Proteomes" id="UP000623129">
    <property type="component" value="Unassembled WGS sequence"/>
</dbReference>
<evidence type="ECO:0000313" key="2">
    <source>
        <dbReference type="EMBL" id="KAF3323778.1"/>
    </source>
</evidence>
<feature type="chain" id="PRO_5033021562" description="Secreted protein" evidence="1">
    <location>
        <begin position="24"/>
        <end position="99"/>
    </location>
</feature>
<organism evidence="2 3">
    <name type="scientific">Carex littledalei</name>
    <dbReference type="NCBI Taxonomy" id="544730"/>
    <lineage>
        <taxon>Eukaryota</taxon>
        <taxon>Viridiplantae</taxon>
        <taxon>Streptophyta</taxon>
        <taxon>Embryophyta</taxon>
        <taxon>Tracheophyta</taxon>
        <taxon>Spermatophyta</taxon>
        <taxon>Magnoliopsida</taxon>
        <taxon>Liliopsida</taxon>
        <taxon>Poales</taxon>
        <taxon>Cyperaceae</taxon>
        <taxon>Cyperoideae</taxon>
        <taxon>Cariceae</taxon>
        <taxon>Carex</taxon>
        <taxon>Carex subgen. Euthyceras</taxon>
    </lineage>
</organism>
<protein>
    <recommendedName>
        <fullName evidence="4">Secreted protein</fullName>
    </recommendedName>
</protein>
<proteinExistence type="predicted"/>
<evidence type="ECO:0000256" key="1">
    <source>
        <dbReference type="SAM" id="SignalP"/>
    </source>
</evidence>
<sequence length="99" mass="11549">MISCISVSYAIAIVMMMMMRCNWESKDVFVVDLVPNRFCTVFTLRMCSRIRLNFERPWCYAMFQELSIPGSKSLTFHSRNICFQSLAHVDFKQACSLTN</sequence>